<sequence length="203" mass="22209">MDSGEIVVSSIRTGMKREFAMMKAQSEIGGLPAGGRRMTRSQSTAGSGKGYVRSADKGAGILCSYDECKERKCNKRPPEYIFLDYGKSLRDVLNACKANLSESLESVILNAIGRSNYTTASCINCKELIPKAGAGRSMLLCDSCELPKESDACDAQISDTSRRSPLAGPSRLLPLVVCLWFQKVLKFLQIVNHRRKSMEANTK</sequence>
<reference evidence="2" key="2">
    <citation type="journal article" date="2024" name="Plant">
        <title>Genomic evolution and insights into agronomic trait innovations of Sesamum species.</title>
        <authorList>
            <person name="Miao H."/>
            <person name="Wang L."/>
            <person name="Qu L."/>
            <person name="Liu H."/>
            <person name="Sun Y."/>
            <person name="Le M."/>
            <person name="Wang Q."/>
            <person name="Wei S."/>
            <person name="Zheng Y."/>
            <person name="Lin W."/>
            <person name="Duan Y."/>
            <person name="Cao H."/>
            <person name="Xiong S."/>
            <person name="Wang X."/>
            <person name="Wei L."/>
            <person name="Li C."/>
            <person name="Ma Q."/>
            <person name="Ju M."/>
            <person name="Zhao R."/>
            <person name="Li G."/>
            <person name="Mu C."/>
            <person name="Tian Q."/>
            <person name="Mei H."/>
            <person name="Zhang T."/>
            <person name="Gao T."/>
            <person name="Zhang H."/>
        </authorList>
    </citation>
    <scope>NUCLEOTIDE SEQUENCE</scope>
    <source>
        <strain evidence="2">G01</strain>
    </source>
</reference>
<evidence type="ECO:0000256" key="1">
    <source>
        <dbReference type="SAM" id="MobiDB-lite"/>
    </source>
</evidence>
<protein>
    <submittedName>
        <fullName evidence="2">Uncharacterized protein</fullName>
    </submittedName>
</protein>
<organism evidence="2">
    <name type="scientific">Sesamum angustifolium</name>
    <dbReference type="NCBI Taxonomy" id="2727405"/>
    <lineage>
        <taxon>Eukaryota</taxon>
        <taxon>Viridiplantae</taxon>
        <taxon>Streptophyta</taxon>
        <taxon>Embryophyta</taxon>
        <taxon>Tracheophyta</taxon>
        <taxon>Spermatophyta</taxon>
        <taxon>Magnoliopsida</taxon>
        <taxon>eudicotyledons</taxon>
        <taxon>Gunneridae</taxon>
        <taxon>Pentapetalae</taxon>
        <taxon>asterids</taxon>
        <taxon>lamiids</taxon>
        <taxon>Lamiales</taxon>
        <taxon>Pedaliaceae</taxon>
        <taxon>Sesamum</taxon>
    </lineage>
</organism>
<accession>A0AAW2JMG4</accession>
<feature type="non-terminal residue" evidence="2">
    <location>
        <position position="203"/>
    </location>
</feature>
<dbReference type="AlphaFoldDB" id="A0AAW2JMG4"/>
<reference evidence="2" key="1">
    <citation type="submission" date="2020-06" db="EMBL/GenBank/DDBJ databases">
        <authorList>
            <person name="Li T."/>
            <person name="Hu X."/>
            <person name="Zhang T."/>
            <person name="Song X."/>
            <person name="Zhang H."/>
            <person name="Dai N."/>
            <person name="Sheng W."/>
            <person name="Hou X."/>
            <person name="Wei L."/>
        </authorList>
    </citation>
    <scope>NUCLEOTIDE SEQUENCE</scope>
    <source>
        <strain evidence="2">G01</strain>
        <tissue evidence="2">Leaf</tissue>
    </source>
</reference>
<comment type="caution">
    <text evidence="2">The sequence shown here is derived from an EMBL/GenBank/DDBJ whole genome shotgun (WGS) entry which is preliminary data.</text>
</comment>
<feature type="region of interest" description="Disordered" evidence="1">
    <location>
        <begin position="31"/>
        <end position="51"/>
    </location>
</feature>
<gene>
    <name evidence="2" type="ORF">Sangu_3199800</name>
</gene>
<name>A0AAW2JMG4_9LAMI</name>
<evidence type="ECO:0000313" key="2">
    <source>
        <dbReference type="EMBL" id="KAL0295371.1"/>
    </source>
</evidence>
<proteinExistence type="predicted"/>
<dbReference type="EMBL" id="JACGWK010000711">
    <property type="protein sequence ID" value="KAL0295371.1"/>
    <property type="molecule type" value="Genomic_DNA"/>
</dbReference>